<keyword evidence="3 11" id="KW-0240">DNA-directed RNA polymerase</keyword>
<evidence type="ECO:0000256" key="2">
    <source>
        <dbReference type="ARBA" id="ARBA00006460"/>
    </source>
</evidence>
<dbReference type="SMART" id="SM00663">
    <property type="entry name" value="RPOLA_N"/>
    <property type="match status" value="1"/>
</dbReference>
<keyword evidence="4 11" id="KW-0808">Transferase</keyword>
<dbReference type="HAMAP" id="MF_01322">
    <property type="entry name" value="RNApol_bact_RpoC"/>
    <property type="match status" value="1"/>
</dbReference>
<evidence type="ECO:0000256" key="8">
    <source>
        <dbReference type="ARBA" id="ARBA00022842"/>
    </source>
</evidence>
<dbReference type="GO" id="GO:0003677">
    <property type="term" value="F:DNA binding"/>
    <property type="evidence" value="ECO:0007669"/>
    <property type="project" value="UniProtKB-UniRule"/>
</dbReference>
<dbReference type="EMBL" id="QPJD01000025">
    <property type="protein sequence ID" value="RCW41292.1"/>
    <property type="molecule type" value="Genomic_DNA"/>
</dbReference>
<feature type="binding site" evidence="11">
    <location>
        <position position="60"/>
    </location>
    <ligand>
        <name>Zn(2+)</name>
        <dbReference type="ChEBI" id="CHEBI:29105"/>
        <label>1</label>
    </ligand>
</feature>
<organism evidence="15 16">
    <name type="scientific">Paenibacillus prosopidis</name>
    <dbReference type="NCBI Taxonomy" id="630520"/>
    <lineage>
        <taxon>Bacteria</taxon>
        <taxon>Bacillati</taxon>
        <taxon>Bacillota</taxon>
        <taxon>Bacilli</taxon>
        <taxon>Bacillales</taxon>
        <taxon>Paenibacillaceae</taxon>
        <taxon>Paenibacillus</taxon>
    </lineage>
</organism>
<dbReference type="Pfam" id="PF04998">
    <property type="entry name" value="RNA_pol_Rpb1_5"/>
    <property type="match status" value="1"/>
</dbReference>
<keyword evidence="13" id="KW-0175">Coiled coil</keyword>
<feature type="binding site" evidence="11">
    <location>
        <position position="453"/>
    </location>
    <ligand>
        <name>Mg(2+)</name>
        <dbReference type="ChEBI" id="CHEBI:18420"/>
    </ligand>
</feature>
<evidence type="ECO:0000256" key="5">
    <source>
        <dbReference type="ARBA" id="ARBA00022695"/>
    </source>
</evidence>
<evidence type="ECO:0000256" key="1">
    <source>
        <dbReference type="ARBA" id="ARBA00004026"/>
    </source>
</evidence>
<dbReference type="PANTHER" id="PTHR19376">
    <property type="entry name" value="DNA-DIRECTED RNA POLYMERASE"/>
    <property type="match status" value="1"/>
</dbReference>
<feature type="binding site" evidence="11">
    <location>
        <position position="62"/>
    </location>
    <ligand>
        <name>Zn(2+)</name>
        <dbReference type="ChEBI" id="CHEBI:29105"/>
        <label>1</label>
    </ligand>
</feature>
<accession>A0A368VIL0</accession>
<dbReference type="InterPro" id="IPR038120">
    <property type="entry name" value="Rpb1_funnel_sf"/>
</dbReference>
<dbReference type="InterPro" id="IPR045867">
    <property type="entry name" value="DNA-dir_RpoC_beta_prime"/>
</dbReference>
<dbReference type="Pfam" id="PF04997">
    <property type="entry name" value="RNA_pol_Rpb1_1"/>
    <property type="match status" value="1"/>
</dbReference>
<feature type="binding site" evidence="11">
    <location>
        <position position="893"/>
    </location>
    <ligand>
        <name>Zn(2+)</name>
        <dbReference type="ChEBI" id="CHEBI:29105"/>
        <label>2</label>
    </ligand>
</feature>
<evidence type="ECO:0000256" key="4">
    <source>
        <dbReference type="ARBA" id="ARBA00022679"/>
    </source>
</evidence>
<dbReference type="InterPro" id="IPR012754">
    <property type="entry name" value="DNA-dir_RpoC_beta_prime_bact"/>
</dbReference>
<dbReference type="EC" id="2.7.7.6" evidence="11"/>
<dbReference type="Gene3D" id="1.10.1790.20">
    <property type="match status" value="1"/>
</dbReference>
<dbReference type="Gene3D" id="2.40.50.100">
    <property type="match status" value="1"/>
</dbReference>
<dbReference type="GO" id="GO:0000428">
    <property type="term" value="C:DNA-directed RNA polymerase complex"/>
    <property type="evidence" value="ECO:0007669"/>
    <property type="project" value="UniProtKB-KW"/>
</dbReference>
<feature type="binding site" evidence="11">
    <location>
        <position position="75"/>
    </location>
    <ligand>
        <name>Zn(2+)</name>
        <dbReference type="ChEBI" id="CHEBI:29105"/>
        <label>1</label>
    </ligand>
</feature>
<comment type="similarity">
    <text evidence="2 11 12">Belongs to the RNA polymerase beta' chain family.</text>
</comment>
<feature type="binding site" evidence="11">
    <location>
        <position position="903"/>
    </location>
    <ligand>
        <name>Zn(2+)</name>
        <dbReference type="ChEBI" id="CHEBI:29105"/>
        <label>2</label>
    </ligand>
</feature>
<dbReference type="NCBIfam" id="TIGR02386">
    <property type="entry name" value="rpoC_TIGR"/>
    <property type="match status" value="1"/>
</dbReference>
<dbReference type="InterPro" id="IPR006592">
    <property type="entry name" value="RNA_pol_N"/>
</dbReference>
<evidence type="ECO:0000259" key="14">
    <source>
        <dbReference type="SMART" id="SM00663"/>
    </source>
</evidence>
<dbReference type="Pfam" id="PF04983">
    <property type="entry name" value="RNA_pol_Rpb1_3"/>
    <property type="match status" value="1"/>
</dbReference>
<dbReference type="InterPro" id="IPR042102">
    <property type="entry name" value="RNA_pol_Rpb1_3_sf"/>
</dbReference>
<comment type="function">
    <text evidence="1 11 12">DNA-dependent RNA polymerase catalyzes the transcription of DNA into RNA using the four ribonucleoside triphosphates as substrates.</text>
</comment>
<dbReference type="FunFam" id="1.10.150.390:FF:000002">
    <property type="entry name" value="DNA-directed RNA polymerase subunit beta"/>
    <property type="match status" value="1"/>
</dbReference>
<dbReference type="Gene3D" id="1.10.40.90">
    <property type="match status" value="1"/>
</dbReference>
<dbReference type="RefSeq" id="WP_114383953.1">
    <property type="nucleotide sequence ID" value="NZ_QPJD01000025.1"/>
</dbReference>
<dbReference type="InterPro" id="IPR007083">
    <property type="entry name" value="RNA_pol_Rpb1_4"/>
</dbReference>
<dbReference type="Gene3D" id="4.10.860.120">
    <property type="entry name" value="RNA polymerase II, clamp domain"/>
    <property type="match status" value="1"/>
</dbReference>
<dbReference type="Gene3D" id="1.10.150.390">
    <property type="match status" value="1"/>
</dbReference>
<keyword evidence="16" id="KW-1185">Reference proteome</keyword>
<dbReference type="InterPro" id="IPR007081">
    <property type="entry name" value="RNA_pol_Rpb1_5"/>
</dbReference>
<comment type="cofactor">
    <cofactor evidence="11">
        <name>Zn(2+)</name>
        <dbReference type="ChEBI" id="CHEBI:29105"/>
    </cofactor>
    <text evidence="11">Binds 2 Zn(2+) ions per subunit.</text>
</comment>
<comment type="caution">
    <text evidence="15">The sequence shown here is derived from an EMBL/GenBank/DDBJ whole genome shotgun (WGS) entry which is preliminary data.</text>
</comment>
<dbReference type="PANTHER" id="PTHR19376:SF54">
    <property type="entry name" value="DNA-DIRECTED RNA POLYMERASE SUBUNIT BETA"/>
    <property type="match status" value="1"/>
</dbReference>
<keyword evidence="7 11" id="KW-0862">Zinc</keyword>
<evidence type="ECO:0000256" key="9">
    <source>
        <dbReference type="ARBA" id="ARBA00023163"/>
    </source>
</evidence>
<dbReference type="Pfam" id="PF00623">
    <property type="entry name" value="RNA_pol_Rpb1_2"/>
    <property type="match status" value="1"/>
</dbReference>
<dbReference type="CDD" id="cd02655">
    <property type="entry name" value="RNAP_beta'_C"/>
    <property type="match status" value="1"/>
</dbReference>
<keyword evidence="9 11" id="KW-0804">Transcription</keyword>
<reference evidence="15 16" key="1">
    <citation type="submission" date="2018-07" db="EMBL/GenBank/DDBJ databases">
        <title>Genomic Encyclopedia of Type Strains, Phase III (KMG-III): the genomes of soil and plant-associated and newly described type strains.</title>
        <authorList>
            <person name="Whitman W."/>
        </authorList>
    </citation>
    <scope>NUCLEOTIDE SEQUENCE [LARGE SCALE GENOMIC DNA]</scope>
    <source>
        <strain evidence="15 16">CECT 7506</strain>
    </source>
</reference>
<name>A0A368VIL0_9BACL</name>
<evidence type="ECO:0000256" key="13">
    <source>
        <dbReference type="SAM" id="Coils"/>
    </source>
</evidence>
<feature type="binding site" evidence="11">
    <location>
        <position position="819"/>
    </location>
    <ligand>
        <name>Zn(2+)</name>
        <dbReference type="ChEBI" id="CHEBI:29105"/>
        <label>2</label>
    </ligand>
</feature>
<dbReference type="FunFam" id="4.10.860.120:FF:000001">
    <property type="entry name" value="DNA-directed RNA polymerase subunit beta"/>
    <property type="match status" value="1"/>
</dbReference>
<gene>
    <name evidence="11" type="primary">rpoC</name>
    <name evidence="15" type="ORF">DFP97_12532</name>
</gene>
<dbReference type="GO" id="GO:0003899">
    <property type="term" value="F:DNA-directed RNA polymerase activity"/>
    <property type="evidence" value="ECO:0007669"/>
    <property type="project" value="UniProtKB-UniRule"/>
</dbReference>
<dbReference type="Gene3D" id="1.10.274.100">
    <property type="entry name" value="RNA polymerase Rpb1, domain 3"/>
    <property type="match status" value="1"/>
</dbReference>
<dbReference type="InterPro" id="IPR007080">
    <property type="entry name" value="RNA_pol_Rpb1_1"/>
</dbReference>
<dbReference type="FunFam" id="1.10.40.90:FF:000001">
    <property type="entry name" value="DNA-directed RNA polymerase subunit beta"/>
    <property type="match status" value="1"/>
</dbReference>
<feature type="binding site" evidence="11">
    <location>
        <position position="451"/>
    </location>
    <ligand>
        <name>Mg(2+)</name>
        <dbReference type="ChEBI" id="CHEBI:18420"/>
    </ligand>
</feature>
<sequence length="1208" mass="135404">MLDVNNFEYMKIGLASPDKIRSWSRGEVKKPETINYRTLKPEKEGLFCEKIFGPTKDWECHCGKYKRVRYKGVVCDRCGVEVTRAKVRRERMGHIELAAPVSHIWYFKGIPSRMGLALDMSPRSLEEIIYFASYVVTDPGDTPLEKKQLLSEKEYRSYREKYGYGFQAGMGAEAVKKLLQDIDVEKELEQLKEELRTAQGQRRNRAIKRLEVVEAFRNSGNEPEWMILDVLPVIPPELRPMVQLDGGRFATSDLNDLYRRVINRNNRLKRLLDLGAPDIIVQNEKRMLQEAVDALIDNGRRGRPVTGPGNRPLKSLSHMLKGKQGRFRQNLLGKRVDYSGRSVIVVGPNLKMFQCGLPKEMALELFKPFVMKELVNKGLAHNIKSAKRKVERVSPEVWDVLEEVIKEHPVLLNRAPTLHRLGIQAFEPILVEGRAIKLHPLVCTAYNADFDGDQMAVHVPLSAEAQAEARLLMLASGNILNPKDGKPVVTPSQDMVLGSFYLTMDNKESKGSGSVFGTVNEAISAYQRGIVSLHARILIPVRVLKKKNFTEQQQKSLLVTTVGKVIFNEIFPEDFPYINEATKTNLLHGTPDKYFVYEKGADLPKFWNAIDTPGAVGKDYLALIIAECFRQYHTTLTAVILDRIKQLGFTYSTKAGITIGVSDVIIPPEKVEIMQRSDEKVATVMNQYRRGLITNEERYDRIISIWSKCKDEITDVLMKSMDRYNNIMLMVDSKARGNKSQITQLGGMRGLMANPSGRIIELPIKSNFREGLTVLEYFISTHGARKGLADTALRTADSGYLTRRLVDVAQDVIVREDDCGTDKGFAVSKIQDGKEVIEDLYDRIEGRYAFETVRHPKTGEVIVNRSELIDSNKADAIIDAGVEKLQIRSVLSCRARHGVCKICYGRNLATGKHVEIGEAVGIIAAQSIGEPGTQLTMRTFHTGGVAGDDITQGLPRIQELFEARNPKGQAIISELDGVIKEIREAKDRREIEVQGEAESKVYAVTYGSRIRVTQGQQIEAGDELTDGSIDPKDMLRIKGIRGVQNYILQEVQRVYRNQGVEINDKHVEVMIKQMLRKIRIVDAGGTTLLPGAFVDIHEYEAQNREAIFAGEEPAVAKPVLLGITKASLETDSFLSAASFQETTRVLTDAAIKGKVDQLLGLKENVIIGKLIPAGTGMARYRNIRFAGMEDEVTELANFEAVSEAVVVE</sequence>
<comment type="subunit">
    <text evidence="11">The RNAP catalytic core consists of 2 alpha, 1 beta, 1 beta' and 1 omega subunit. When a sigma factor is associated with the core the holoenzyme is formed, which can initiate transcription.</text>
</comment>
<evidence type="ECO:0000256" key="7">
    <source>
        <dbReference type="ARBA" id="ARBA00022833"/>
    </source>
</evidence>
<feature type="coiled-coil region" evidence="13">
    <location>
        <begin position="181"/>
        <end position="208"/>
    </location>
</feature>
<feature type="binding site" evidence="11">
    <location>
        <position position="900"/>
    </location>
    <ligand>
        <name>Zn(2+)</name>
        <dbReference type="ChEBI" id="CHEBI:29105"/>
        <label>2</label>
    </ligand>
</feature>
<dbReference type="OrthoDB" id="9815296at2"/>
<keyword evidence="5 11" id="KW-0548">Nucleotidyltransferase</keyword>
<dbReference type="InterPro" id="IPR000722">
    <property type="entry name" value="RNA_pol_asu"/>
</dbReference>
<dbReference type="Gene3D" id="1.10.132.30">
    <property type="match status" value="1"/>
</dbReference>
<dbReference type="CDD" id="cd01609">
    <property type="entry name" value="RNAP_beta'_N"/>
    <property type="match status" value="1"/>
</dbReference>
<evidence type="ECO:0000256" key="6">
    <source>
        <dbReference type="ARBA" id="ARBA00022723"/>
    </source>
</evidence>
<comment type="catalytic activity">
    <reaction evidence="10 11 12">
        <text>RNA(n) + a ribonucleoside 5'-triphosphate = RNA(n+1) + diphosphate</text>
        <dbReference type="Rhea" id="RHEA:21248"/>
        <dbReference type="Rhea" id="RHEA-COMP:14527"/>
        <dbReference type="Rhea" id="RHEA-COMP:17342"/>
        <dbReference type="ChEBI" id="CHEBI:33019"/>
        <dbReference type="ChEBI" id="CHEBI:61557"/>
        <dbReference type="ChEBI" id="CHEBI:140395"/>
        <dbReference type="EC" id="2.7.7.6"/>
    </reaction>
</comment>
<dbReference type="Proteomes" id="UP000252415">
    <property type="component" value="Unassembled WGS sequence"/>
</dbReference>
<dbReference type="GO" id="GO:0008270">
    <property type="term" value="F:zinc ion binding"/>
    <property type="evidence" value="ECO:0007669"/>
    <property type="project" value="UniProtKB-UniRule"/>
</dbReference>
<protein>
    <recommendedName>
        <fullName evidence="11">DNA-directed RNA polymerase subunit beta'</fullName>
        <shortName evidence="11">RNAP subunit beta'</shortName>
        <ecNumber evidence="11">2.7.7.6</ecNumber>
    </recommendedName>
    <alternativeName>
        <fullName evidence="11">RNA polymerase subunit beta'</fullName>
    </alternativeName>
    <alternativeName>
        <fullName evidence="11">Transcriptase subunit beta'</fullName>
    </alternativeName>
</protein>
<dbReference type="InterPro" id="IPR044893">
    <property type="entry name" value="RNA_pol_Rpb1_clamp_domain"/>
</dbReference>
<dbReference type="Gene3D" id="2.40.40.20">
    <property type="match status" value="1"/>
</dbReference>
<dbReference type="InterPro" id="IPR007066">
    <property type="entry name" value="RNA_pol_Rpb1_3"/>
</dbReference>
<dbReference type="AlphaFoldDB" id="A0A368VIL0"/>
<evidence type="ECO:0000313" key="16">
    <source>
        <dbReference type="Proteomes" id="UP000252415"/>
    </source>
</evidence>
<evidence type="ECO:0000256" key="10">
    <source>
        <dbReference type="ARBA" id="ARBA00048552"/>
    </source>
</evidence>
<keyword evidence="6 11" id="KW-0479">Metal-binding</keyword>
<feature type="binding site" evidence="11">
    <location>
        <position position="449"/>
    </location>
    <ligand>
        <name>Mg(2+)</name>
        <dbReference type="ChEBI" id="CHEBI:18420"/>
    </ligand>
</feature>
<comment type="cofactor">
    <cofactor evidence="11">
        <name>Mg(2+)</name>
        <dbReference type="ChEBI" id="CHEBI:18420"/>
    </cofactor>
    <text evidence="11">Binds 1 Mg(2+) ion per subunit.</text>
</comment>
<feature type="domain" description="RNA polymerase N-terminal" evidence="14">
    <location>
        <begin position="224"/>
        <end position="503"/>
    </location>
</feature>
<evidence type="ECO:0000256" key="11">
    <source>
        <dbReference type="HAMAP-Rule" id="MF_01322"/>
    </source>
</evidence>
<dbReference type="GO" id="GO:0006351">
    <property type="term" value="P:DNA-templated transcription"/>
    <property type="evidence" value="ECO:0007669"/>
    <property type="project" value="UniProtKB-UniRule"/>
</dbReference>
<dbReference type="Pfam" id="PF05000">
    <property type="entry name" value="RNA_pol_Rpb1_4"/>
    <property type="match status" value="1"/>
</dbReference>
<keyword evidence="8 11" id="KW-0460">Magnesium</keyword>
<evidence type="ECO:0000256" key="3">
    <source>
        <dbReference type="ARBA" id="ARBA00022478"/>
    </source>
</evidence>
<dbReference type="SUPFAM" id="SSF64484">
    <property type="entry name" value="beta and beta-prime subunits of DNA dependent RNA-polymerase"/>
    <property type="match status" value="1"/>
</dbReference>
<feature type="binding site" evidence="11">
    <location>
        <position position="78"/>
    </location>
    <ligand>
        <name>Zn(2+)</name>
        <dbReference type="ChEBI" id="CHEBI:29105"/>
        <label>1</label>
    </ligand>
</feature>
<evidence type="ECO:0000313" key="15">
    <source>
        <dbReference type="EMBL" id="RCW41292.1"/>
    </source>
</evidence>
<proteinExistence type="inferred from homology"/>
<dbReference type="GO" id="GO:0000287">
    <property type="term" value="F:magnesium ion binding"/>
    <property type="evidence" value="ECO:0007669"/>
    <property type="project" value="UniProtKB-UniRule"/>
</dbReference>
<evidence type="ECO:0000256" key="12">
    <source>
        <dbReference type="RuleBase" id="RU004279"/>
    </source>
</evidence>